<organism evidence="6 7">
    <name type="scientific">Aspergillus wentii DTO 134E9</name>
    <dbReference type="NCBI Taxonomy" id="1073089"/>
    <lineage>
        <taxon>Eukaryota</taxon>
        <taxon>Fungi</taxon>
        <taxon>Dikarya</taxon>
        <taxon>Ascomycota</taxon>
        <taxon>Pezizomycotina</taxon>
        <taxon>Eurotiomycetes</taxon>
        <taxon>Eurotiomycetidae</taxon>
        <taxon>Eurotiales</taxon>
        <taxon>Aspergillaceae</taxon>
        <taxon>Aspergillus</taxon>
        <taxon>Aspergillus subgen. Cremei</taxon>
    </lineage>
</organism>
<feature type="repeat" description="ANK" evidence="3">
    <location>
        <begin position="640"/>
        <end position="667"/>
    </location>
</feature>
<reference evidence="7" key="1">
    <citation type="journal article" date="2017" name="Genome Biol.">
        <title>Comparative genomics reveals high biological diversity and specific adaptations in the industrially and medically important fungal genus Aspergillus.</title>
        <authorList>
            <person name="de Vries R.P."/>
            <person name="Riley R."/>
            <person name="Wiebenga A."/>
            <person name="Aguilar-Osorio G."/>
            <person name="Amillis S."/>
            <person name="Uchima C.A."/>
            <person name="Anderluh G."/>
            <person name="Asadollahi M."/>
            <person name="Askin M."/>
            <person name="Barry K."/>
            <person name="Battaglia E."/>
            <person name="Bayram O."/>
            <person name="Benocci T."/>
            <person name="Braus-Stromeyer S.A."/>
            <person name="Caldana C."/>
            <person name="Canovas D."/>
            <person name="Cerqueira G.C."/>
            <person name="Chen F."/>
            <person name="Chen W."/>
            <person name="Choi C."/>
            <person name="Clum A."/>
            <person name="Dos Santos R.A."/>
            <person name="Damasio A.R."/>
            <person name="Diallinas G."/>
            <person name="Emri T."/>
            <person name="Fekete E."/>
            <person name="Flipphi M."/>
            <person name="Freyberg S."/>
            <person name="Gallo A."/>
            <person name="Gournas C."/>
            <person name="Habgood R."/>
            <person name="Hainaut M."/>
            <person name="Harispe M.L."/>
            <person name="Henrissat B."/>
            <person name="Hilden K.S."/>
            <person name="Hope R."/>
            <person name="Hossain A."/>
            <person name="Karabika E."/>
            <person name="Karaffa L."/>
            <person name="Karanyi Z."/>
            <person name="Krasevec N."/>
            <person name="Kuo A."/>
            <person name="Kusch H."/>
            <person name="LaButti K."/>
            <person name="Lagendijk E.L."/>
            <person name="Lapidus A."/>
            <person name="Levasseur A."/>
            <person name="Lindquist E."/>
            <person name="Lipzen A."/>
            <person name="Logrieco A.F."/>
            <person name="MacCabe A."/>
            <person name="Maekelae M.R."/>
            <person name="Malavazi I."/>
            <person name="Melin P."/>
            <person name="Meyer V."/>
            <person name="Mielnichuk N."/>
            <person name="Miskei M."/>
            <person name="Molnar A.P."/>
            <person name="Mule G."/>
            <person name="Ngan C.Y."/>
            <person name="Orejas M."/>
            <person name="Orosz E."/>
            <person name="Ouedraogo J.P."/>
            <person name="Overkamp K.M."/>
            <person name="Park H.-S."/>
            <person name="Perrone G."/>
            <person name="Piumi F."/>
            <person name="Punt P.J."/>
            <person name="Ram A.F."/>
            <person name="Ramon A."/>
            <person name="Rauscher S."/>
            <person name="Record E."/>
            <person name="Riano-Pachon D.M."/>
            <person name="Robert V."/>
            <person name="Roehrig J."/>
            <person name="Ruller R."/>
            <person name="Salamov A."/>
            <person name="Salih N.S."/>
            <person name="Samson R.A."/>
            <person name="Sandor E."/>
            <person name="Sanguinetti M."/>
            <person name="Schuetze T."/>
            <person name="Sepcic K."/>
            <person name="Shelest E."/>
            <person name="Sherlock G."/>
            <person name="Sophianopoulou V."/>
            <person name="Squina F.M."/>
            <person name="Sun H."/>
            <person name="Susca A."/>
            <person name="Todd R.B."/>
            <person name="Tsang A."/>
            <person name="Unkles S.E."/>
            <person name="van de Wiele N."/>
            <person name="van Rossen-Uffink D."/>
            <person name="Oliveira J.V."/>
            <person name="Vesth T.C."/>
            <person name="Visser J."/>
            <person name="Yu J.-H."/>
            <person name="Zhou M."/>
            <person name="Andersen M.R."/>
            <person name="Archer D.B."/>
            <person name="Baker S.E."/>
            <person name="Benoit I."/>
            <person name="Brakhage A.A."/>
            <person name="Braus G.H."/>
            <person name="Fischer R."/>
            <person name="Frisvad J.C."/>
            <person name="Goldman G.H."/>
            <person name="Houbraken J."/>
            <person name="Oakley B."/>
            <person name="Pocsi I."/>
            <person name="Scazzocchio C."/>
            <person name="Seiboth B."/>
            <person name="vanKuyk P.A."/>
            <person name="Wortman J."/>
            <person name="Dyer P.S."/>
            <person name="Grigoriev I.V."/>
        </authorList>
    </citation>
    <scope>NUCLEOTIDE SEQUENCE [LARGE SCALE GENOMIC DNA]</scope>
    <source>
        <strain evidence="7">DTO 134E9</strain>
    </source>
</reference>
<dbReference type="PROSITE" id="PS50297">
    <property type="entry name" value="ANK_REP_REGION"/>
    <property type="match status" value="2"/>
</dbReference>
<dbReference type="InterPro" id="IPR000719">
    <property type="entry name" value="Prot_kinase_dom"/>
</dbReference>
<feature type="repeat" description="ANK" evidence="3">
    <location>
        <begin position="607"/>
        <end position="639"/>
    </location>
</feature>
<evidence type="ECO:0000256" key="2">
    <source>
        <dbReference type="ARBA" id="ARBA00023043"/>
    </source>
</evidence>
<dbReference type="STRING" id="1073089.A0A1L9R4H3"/>
<keyword evidence="2 3" id="KW-0040">ANK repeat</keyword>
<dbReference type="InterPro" id="IPR036770">
    <property type="entry name" value="Ankyrin_rpt-contain_sf"/>
</dbReference>
<evidence type="ECO:0000313" key="6">
    <source>
        <dbReference type="EMBL" id="OJJ29782.1"/>
    </source>
</evidence>
<protein>
    <recommendedName>
        <fullName evidence="5">Protein kinase domain-containing protein</fullName>
    </recommendedName>
</protein>
<dbReference type="OrthoDB" id="5986190at2759"/>
<sequence length="806" mass="90724">MFSRSKRKAELREELVLALSDTIHKRHIPAESFVTRSSLTTIWTFSRRLERFIDLMRLGVPKPCIPIVKDEFIQTISILVYIGWTEWHRFGQVFLDHFDAQGNRDRSDRMIPTNTLTTLEDNSYLGRLWAGRFLENQYTFCPVDLKEGENGPVSKEWRLPFINTHEEIIGKGGYGKVTKEIVAGEHFDLEPAHPGLLNKKDIQVARKRFITRGDFHRETRNLNLLRSSLCQHDRILPHLATITIGNECNVLSSLADMDLEKFLQGEFTRPFTLKDLLAEAAVLAGALAFLHSGIQVEDSVKEFCHRDMKPANILVFYGEGGANKYPVGKWKISDFGISTIIQPERRPSNAAGIPDNFTHTVHVTAPARFKGPYQSPEVCLGEKYGRRSDVWSLGCILVRVLALELEGHEGLARLDEKRSKAADGISDYENDYFHRGSPPALNPHIEAWLNELPERCLPYSSQLLQECRDLLLSMLAIDKDNRPSAQNVCGLLHDLTGLADQLDTSSSSDLGSYSLTTSPPPSDTPSDVTPYKPPSGRSTVPVEYLVEAIQKNDTRGIETMLAGTVDVEDKHENDRPLIHAIRVANLQAIGMLLNQRQWLDLETPDLYGHTPLRLATDAGSHEMVSLLLGYGASVDGRSKNDITPLMRAARHGYPDIAETLLKAGANILACCSDGYTSLHYTAWSKLGGEVIRLFHGKMPIDIHRTTNQETPLLTLVKNYENNPPWWDKLDAMLGGGADVNMADSRGFTPLYFAVTEDYYPLAQRLAQHEAQYGERPVPHRMSSEMKMLVRRQTGRFSRIYRKSLDS</sequence>
<dbReference type="InterPro" id="IPR008271">
    <property type="entry name" value="Ser/Thr_kinase_AS"/>
</dbReference>
<dbReference type="Pfam" id="PF12796">
    <property type="entry name" value="Ank_2"/>
    <property type="match status" value="1"/>
</dbReference>
<dbReference type="InterPro" id="IPR002110">
    <property type="entry name" value="Ankyrin_rpt"/>
</dbReference>
<dbReference type="GO" id="GO:0004672">
    <property type="term" value="F:protein kinase activity"/>
    <property type="evidence" value="ECO:0007669"/>
    <property type="project" value="InterPro"/>
</dbReference>
<feature type="domain" description="Protein kinase" evidence="5">
    <location>
        <begin position="163"/>
        <end position="496"/>
    </location>
</feature>
<dbReference type="PROSITE" id="PS00108">
    <property type="entry name" value="PROTEIN_KINASE_ST"/>
    <property type="match status" value="1"/>
</dbReference>
<dbReference type="SUPFAM" id="SSF56112">
    <property type="entry name" value="Protein kinase-like (PK-like)"/>
    <property type="match status" value="1"/>
</dbReference>
<dbReference type="Pfam" id="PF00069">
    <property type="entry name" value="Pkinase"/>
    <property type="match status" value="1"/>
</dbReference>
<dbReference type="GO" id="GO:0005524">
    <property type="term" value="F:ATP binding"/>
    <property type="evidence" value="ECO:0007669"/>
    <property type="project" value="InterPro"/>
</dbReference>
<dbReference type="PROSITE" id="PS50011">
    <property type="entry name" value="PROTEIN_KINASE_DOM"/>
    <property type="match status" value="1"/>
</dbReference>
<dbReference type="Gene3D" id="1.25.40.20">
    <property type="entry name" value="Ankyrin repeat-containing domain"/>
    <property type="match status" value="1"/>
</dbReference>
<keyword evidence="1" id="KW-0677">Repeat</keyword>
<dbReference type="EMBL" id="KV878218">
    <property type="protein sequence ID" value="OJJ29782.1"/>
    <property type="molecule type" value="Genomic_DNA"/>
</dbReference>
<dbReference type="AlphaFoldDB" id="A0A1L9R4H3"/>
<dbReference type="PANTHER" id="PTHR24198:SF165">
    <property type="entry name" value="ANKYRIN REPEAT-CONTAINING PROTEIN-RELATED"/>
    <property type="match status" value="1"/>
</dbReference>
<keyword evidence="7" id="KW-1185">Reference proteome</keyword>
<dbReference type="SMART" id="SM00248">
    <property type="entry name" value="ANK"/>
    <property type="match status" value="5"/>
</dbReference>
<evidence type="ECO:0000313" key="7">
    <source>
        <dbReference type="Proteomes" id="UP000184383"/>
    </source>
</evidence>
<dbReference type="GeneID" id="63744979"/>
<evidence type="ECO:0000256" key="4">
    <source>
        <dbReference type="SAM" id="MobiDB-lite"/>
    </source>
</evidence>
<proteinExistence type="predicted"/>
<evidence type="ECO:0000256" key="1">
    <source>
        <dbReference type="ARBA" id="ARBA00022737"/>
    </source>
</evidence>
<dbReference type="Gene3D" id="1.10.510.10">
    <property type="entry name" value="Transferase(Phosphotransferase) domain 1"/>
    <property type="match status" value="1"/>
</dbReference>
<dbReference type="PANTHER" id="PTHR24198">
    <property type="entry name" value="ANKYRIN REPEAT AND PROTEIN KINASE DOMAIN-CONTAINING PROTEIN"/>
    <property type="match status" value="1"/>
</dbReference>
<dbReference type="PROSITE" id="PS50088">
    <property type="entry name" value="ANK_REPEAT"/>
    <property type="match status" value="2"/>
</dbReference>
<dbReference type="VEuPathDB" id="FungiDB:ASPWEDRAFT_122136"/>
<feature type="region of interest" description="Disordered" evidence="4">
    <location>
        <begin position="503"/>
        <end position="538"/>
    </location>
</feature>
<name>A0A1L9R4H3_ASPWE</name>
<evidence type="ECO:0000259" key="5">
    <source>
        <dbReference type="PROSITE" id="PS50011"/>
    </source>
</evidence>
<dbReference type="Pfam" id="PF00023">
    <property type="entry name" value="Ank"/>
    <property type="match status" value="1"/>
</dbReference>
<gene>
    <name evidence="6" type="ORF">ASPWEDRAFT_122136</name>
</gene>
<dbReference type="Proteomes" id="UP000184383">
    <property type="component" value="Unassembled WGS sequence"/>
</dbReference>
<feature type="compositionally biased region" description="Low complexity" evidence="4">
    <location>
        <begin position="503"/>
        <end position="517"/>
    </location>
</feature>
<dbReference type="InterPro" id="IPR011009">
    <property type="entry name" value="Kinase-like_dom_sf"/>
</dbReference>
<accession>A0A1L9R4H3</accession>
<dbReference type="SUPFAM" id="SSF48403">
    <property type="entry name" value="Ankyrin repeat"/>
    <property type="match status" value="1"/>
</dbReference>
<dbReference type="RefSeq" id="XP_040683459.1">
    <property type="nucleotide sequence ID" value="XM_040829131.1"/>
</dbReference>
<evidence type="ECO:0000256" key="3">
    <source>
        <dbReference type="PROSITE-ProRule" id="PRU00023"/>
    </source>
</evidence>
<dbReference type="SMART" id="SM00220">
    <property type="entry name" value="S_TKc"/>
    <property type="match status" value="1"/>
</dbReference>